<protein>
    <recommendedName>
        <fullName evidence="4">DUF4267 domain-containing protein</fullName>
    </recommendedName>
</protein>
<dbReference type="OrthoDB" id="3436761at2"/>
<evidence type="ECO:0000256" key="1">
    <source>
        <dbReference type="SAM" id="Phobius"/>
    </source>
</evidence>
<sequence>MRFLPSRLLGVATAGYGAAIFARPAMLLKPSGMPPHDTDLHAFVRVLAVRDFASGVAMAVAPSRKAMRLAIALRVASDAGDLVVLGRALAGKPEQKKIIAVAGGWALLCALSALATRR</sequence>
<keyword evidence="1" id="KW-0812">Transmembrane</keyword>
<organism evidence="2 3">
    <name type="scientific">Actinophytocola oryzae</name>
    <dbReference type="NCBI Taxonomy" id="502181"/>
    <lineage>
        <taxon>Bacteria</taxon>
        <taxon>Bacillati</taxon>
        <taxon>Actinomycetota</taxon>
        <taxon>Actinomycetes</taxon>
        <taxon>Pseudonocardiales</taxon>
        <taxon>Pseudonocardiaceae</taxon>
    </lineage>
</organism>
<comment type="caution">
    <text evidence="2">The sequence shown here is derived from an EMBL/GenBank/DDBJ whole genome shotgun (WGS) entry which is preliminary data.</text>
</comment>
<name>A0A4R7UZN3_9PSEU</name>
<dbReference type="Proteomes" id="UP000294927">
    <property type="component" value="Unassembled WGS sequence"/>
</dbReference>
<proteinExistence type="predicted"/>
<dbReference type="RefSeq" id="WP_133907534.1">
    <property type="nucleotide sequence ID" value="NZ_SOCP01000019.1"/>
</dbReference>
<keyword evidence="1" id="KW-1133">Transmembrane helix</keyword>
<evidence type="ECO:0000313" key="3">
    <source>
        <dbReference type="Proteomes" id="UP000294927"/>
    </source>
</evidence>
<evidence type="ECO:0008006" key="4">
    <source>
        <dbReference type="Google" id="ProtNLM"/>
    </source>
</evidence>
<accession>A0A4R7UZN3</accession>
<reference evidence="2 3" key="1">
    <citation type="submission" date="2019-03" db="EMBL/GenBank/DDBJ databases">
        <title>Genomic Encyclopedia of Archaeal and Bacterial Type Strains, Phase II (KMG-II): from individual species to whole genera.</title>
        <authorList>
            <person name="Goeker M."/>
        </authorList>
    </citation>
    <scope>NUCLEOTIDE SEQUENCE [LARGE SCALE GENOMIC DNA]</scope>
    <source>
        <strain evidence="2 3">DSM 45499</strain>
    </source>
</reference>
<feature type="transmembrane region" description="Helical" evidence="1">
    <location>
        <begin position="98"/>
        <end position="116"/>
    </location>
</feature>
<keyword evidence="1" id="KW-0472">Membrane</keyword>
<gene>
    <name evidence="2" type="ORF">CLV71_11946</name>
</gene>
<keyword evidence="3" id="KW-1185">Reference proteome</keyword>
<evidence type="ECO:0000313" key="2">
    <source>
        <dbReference type="EMBL" id="TDV41724.1"/>
    </source>
</evidence>
<dbReference type="EMBL" id="SOCP01000019">
    <property type="protein sequence ID" value="TDV41724.1"/>
    <property type="molecule type" value="Genomic_DNA"/>
</dbReference>
<dbReference type="AlphaFoldDB" id="A0A4R7UZN3"/>